<proteinExistence type="predicted"/>
<evidence type="ECO:0000256" key="1">
    <source>
        <dbReference type="SAM" id="SignalP"/>
    </source>
</evidence>
<comment type="caution">
    <text evidence="3">The sequence shown here is derived from an EMBL/GenBank/DDBJ whole genome shotgun (WGS) entry which is preliminary data.</text>
</comment>
<keyword evidence="4" id="KW-1185">Reference proteome</keyword>
<reference evidence="3 4" key="1">
    <citation type="submission" date="2024-02" db="EMBL/GenBank/DDBJ databases">
        <title>Genome sequence of Aquincola sp. MAHUQ-54.</title>
        <authorList>
            <person name="Huq M.A."/>
        </authorList>
    </citation>
    <scope>NUCLEOTIDE SEQUENCE [LARGE SCALE GENOMIC DNA]</scope>
    <source>
        <strain evidence="3 4">MAHUQ-54</strain>
    </source>
</reference>
<dbReference type="NCBIfam" id="NF038126">
    <property type="entry name" value="PEP_CTERM_FxDxF"/>
    <property type="match status" value="1"/>
</dbReference>
<dbReference type="InterPro" id="IPR013424">
    <property type="entry name" value="Ice-binding_C"/>
</dbReference>
<dbReference type="Pfam" id="PF07589">
    <property type="entry name" value="PEP-CTERM"/>
    <property type="match status" value="1"/>
</dbReference>
<evidence type="ECO:0000313" key="4">
    <source>
        <dbReference type="Proteomes" id="UP001336250"/>
    </source>
</evidence>
<dbReference type="Proteomes" id="UP001336250">
    <property type="component" value="Unassembled WGS sequence"/>
</dbReference>
<protein>
    <submittedName>
        <fullName evidence="3">FxDxF family PEP-CTERM protein</fullName>
    </submittedName>
</protein>
<keyword evidence="1" id="KW-0732">Signal</keyword>
<feature type="signal peptide" evidence="1">
    <location>
        <begin position="1"/>
        <end position="23"/>
    </location>
</feature>
<feature type="domain" description="Ice-binding protein C-terminal" evidence="2">
    <location>
        <begin position="132"/>
        <end position="157"/>
    </location>
</feature>
<organism evidence="3 4">
    <name type="scientific">Aquincola agrisoli</name>
    <dbReference type="NCBI Taxonomy" id="3119538"/>
    <lineage>
        <taxon>Bacteria</taxon>
        <taxon>Pseudomonadati</taxon>
        <taxon>Pseudomonadota</taxon>
        <taxon>Betaproteobacteria</taxon>
        <taxon>Burkholderiales</taxon>
        <taxon>Sphaerotilaceae</taxon>
        <taxon>Aquincola</taxon>
    </lineage>
</organism>
<dbReference type="AlphaFoldDB" id="A0AAW9QDH3"/>
<dbReference type="RefSeq" id="WP_332289199.1">
    <property type="nucleotide sequence ID" value="NZ_JAZIBG010000023.1"/>
</dbReference>
<evidence type="ECO:0000259" key="2">
    <source>
        <dbReference type="Pfam" id="PF07589"/>
    </source>
</evidence>
<dbReference type="NCBIfam" id="TIGR02595">
    <property type="entry name" value="PEP_CTERM"/>
    <property type="match status" value="1"/>
</dbReference>
<name>A0AAW9QDH3_9BURK</name>
<evidence type="ECO:0000313" key="3">
    <source>
        <dbReference type="EMBL" id="MEF7614238.1"/>
    </source>
</evidence>
<accession>A0AAW9QDH3</accession>
<sequence>MKPFFKQTLLLGAVVLACGQANAASVKQFDSFSDGVEAATESALTQVMGSFFDTYTFSLSGLSSVETYLTNVLPSTSLTGSFALYSTSGLVAEGSFSSPITATLAAGDYSYLVFGTSGASTGYYSLASTVTPVPEPETYALFLAGLGAIGFLTARRRSN</sequence>
<gene>
    <name evidence="3" type="ORF">V4F39_09990</name>
</gene>
<dbReference type="PROSITE" id="PS51257">
    <property type="entry name" value="PROKAR_LIPOPROTEIN"/>
    <property type="match status" value="1"/>
</dbReference>
<feature type="chain" id="PRO_5043802037" evidence="1">
    <location>
        <begin position="24"/>
        <end position="159"/>
    </location>
</feature>
<dbReference type="EMBL" id="JAZIBG010000023">
    <property type="protein sequence ID" value="MEF7614238.1"/>
    <property type="molecule type" value="Genomic_DNA"/>
</dbReference>